<organism evidence="2 3">
    <name type="scientific">Novacetimonas pomaceti</name>
    <dbReference type="NCBI Taxonomy" id="2021998"/>
    <lineage>
        <taxon>Bacteria</taxon>
        <taxon>Pseudomonadati</taxon>
        <taxon>Pseudomonadota</taxon>
        <taxon>Alphaproteobacteria</taxon>
        <taxon>Acetobacterales</taxon>
        <taxon>Acetobacteraceae</taxon>
        <taxon>Novacetimonas</taxon>
    </lineage>
</organism>
<dbReference type="Proteomes" id="UP000248116">
    <property type="component" value="Unassembled WGS sequence"/>
</dbReference>
<evidence type="ECO:0000313" key="3">
    <source>
        <dbReference type="Proteomes" id="UP000248116"/>
    </source>
</evidence>
<evidence type="ECO:0000313" key="2">
    <source>
        <dbReference type="EMBL" id="PYD48427.1"/>
    </source>
</evidence>
<proteinExistence type="predicted"/>
<keyword evidence="3" id="KW-1185">Reference proteome</keyword>
<sequence>MDCMAVRDGRDAICLCWSGLNRLGTLIEESSPNGRSRSKRLRMTIFGKNLTILAAQGGGGMPHDRQRTSQDAPKGGLIT</sequence>
<name>A0ABX5P3U3_9PROT</name>
<comment type="caution">
    <text evidence="2">The sequence shown here is derived from an EMBL/GenBank/DDBJ whole genome shotgun (WGS) entry which is preliminary data.</text>
</comment>
<protein>
    <submittedName>
        <fullName evidence="2">Uncharacterized protein</fullName>
    </submittedName>
</protein>
<dbReference type="EMBL" id="PRCW01000034">
    <property type="protein sequence ID" value="PYD48427.1"/>
    <property type="molecule type" value="Genomic_DNA"/>
</dbReference>
<gene>
    <name evidence="2" type="ORF">C3920_04630</name>
</gene>
<feature type="region of interest" description="Disordered" evidence="1">
    <location>
        <begin position="56"/>
        <end position="79"/>
    </location>
</feature>
<accession>A0ABX5P3U3</accession>
<evidence type="ECO:0000256" key="1">
    <source>
        <dbReference type="SAM" id="MobiDB-lite"/>
    </source>
</evidence>
<reference evidence="2 3" key="1">
    <citation type="submission" date="2018-02" db="EMBL/GenBank/DDBJ databases">
        <authorList>
            <person name="Skraban J."/>
            <person name="Trcek J."/>
        </authorList>
    </citation>
    <scope>NUCLEOTIDE SEQUENCE [LARGE SCALE GENOMIC DNA]</scope>
    <source>
        <strain evidence="2 3">AV446</strain>
    </source>
</reference>